<evidence type="ECO:0000256" key="5">
    <source>
        <dbReference type="ARBA" id="ARBA00023180"/>
    </source>
</evidence>
<feature type="transmembrane region" description="Helical" evidence="6">
    <location>
        <begin position="202"/>
        <end position="224"/>
    </location>
</feature>
<keyword evidence="2" id="KW-0064">Aspartyl protease</keyword>
<dbReference type="AlphaFoldDB" id="A0A3P6AII1"/>
<dbReference type="InterPro" id="IPR051428">
    <property type="entry name" value="Sphingo_Act-Surfact_Prot"/>
</dbReference>
<dbReference type="GO" id="GO:0004190">
    <property type="term" value="F:aspartic-type endopeptidase activity"/>
    <property type="evidence" value="ECO:0007669"/>
    <property type="project" value="UniProtKB-KW"/>
</dbReference>
<dbReference type="GO" id="GO:0006629">
    <property type="term" value="P:lipid metabolic process"/>
    <property type="evidence" value="ECO:0007669"/>
    <property type="project" value="InterPro"/>
</dbReference>
<dbReference type="PANTHER" id="PTHR11480:SF86">
    <property type="entry name" value="BNACNNG40660D PROTEIN"/>
    <property type="match status" value="1"/>
</dbReference>
<dbReference type="SUPFAM" id="SSF47862">
    <property type="entry name" value="Saposin"/>
    <property type="match status" value="1"/>
</dbReference>
<keyword evidence="5" id="KW-0325">Glycoprotein</keyword>
<dbReference type="SMART" id="SM00741">
    <property type="entry name" value="SapB"/>
    <property type="match status" value="1"/>
</dbReference>
<dbReference type="Pfam" id="PF05184">
    <property type="entry name" value="SapB_1"/>
    <property type="match status" value="1"/>
</dbReference>
<dbReference type="PANTHER" id="PTHR11480">
    <property type="entry name" value="SAPOSIN-RELATED"/>
    <property type="match status" value="1"/>
</dbReference>
<dbReference type="PROSITE" id="PS50015">
    <property type="entry name" value="SAP_B"/>
    <property type="match status" value="1"/>
</dbReference>
<evidence type="ECO:0000256" key="1">
    <source>
        <dbReference type="ARBA" id="ARBA00022670"/>
    </source>
</evidence>
<keyword evidence="4" id="KW-1015">Disulfide bond</keyword>
<dbReference type="GO" id="GO:0006508">
    <property type="term" value="P:proteolysis"/>
    <property type="evidence" value="ECO:0007669"/>
    <property type="project" value="UniProtKB-KW"/>
</dbReference>
<dbReference type="Gene3D" id="1.10.225.10">
    <property type="entry name" value="Saposin-like"/>
    <property type="match status" value="1"/>
</dbReference>
<dbReference type="InterPro" id="IPR008138">
    <property type="entry name" value="SapB_2"/>
</dbReference>
<keyword evidence="6" id="KW-0472">Membrane</keyword>
<name>A0A3P6AII1_BRAOL</name>
<dbReference type="InterPro" id="IPR011001">
    <property type="entry name" value="Saposin-like"/>
</dbReference>
<dbReference type="InterPro" id="IPR007856">
    <property type="entry name" value="SapB_1"/>
</dbReference>
<evidence type="ECO:0000256" key="2">
    <source>
        <dbReference type="ARBA" id="ARBA00022750"/>
    </source>
</evidence>
<dbReference type="Pfam" id="PF03489">
    <property type="entry name" value="SapB_2"/>
    <property type="match status" value="1"/>
</dbReference>
<keyword evidence="1" id="KW-0645">Protease</keyword>
<protein>
    <recommendedName>
        <fullName evidence="7">Saposin B-type domain-containing protein</fullName>
    </recommendedName>
</protein>
<gene>
    <name evidence="8" type="ORF">BOLC3T14632H</name>
</gene>
<evidence type="ECO:0000313" key="8">
    <source>
        <dbReference type="EMBL" id="VDC89019.1"/>
    </source>
</evidence>
<dbReference type="InterPro" id="IPR008139">
    <property type="entry name" value="SaposinB_dom"/>
</dbReference>
<organism evidence="8">
    <name type="scientific">Brassica oleracea</name>
    <name type="common">Wild cabbage</name>
    <dbReference type="NCBI Taxonomy" id="3712"/>
    <lineage>
        <taxon>Eukaryota</taxon>
        <taxon>Viridiplantae</taxon>
        <taxon>Streptophyta</taxon>
        <taxon>Embryophyta</taxon>
        <taxon>Tracheophyta</taxon>
        <taxon>Spermatophyta</taxon>
        <taxon>Magnoliopsida</taxon>
        <taxon>eudicotyledons</taxon>
        <taxon>Gunneridae</taxon>
        <taxon>Pentapetalae</taxon>
        <taxon>rosids</taxon>
        <taxon>malvids</taxon>
        <taxon>Brassicales</taxon>
        <taxon>Brassicaceae</taxon>
        <taxon>Brassiceae</taxon>
        <taxon>Brassica</taxon>
    </lineage>
</organism>
<reference evidence="8" key="1">
    <citation type="submission" date="2018-11" db="EMBL/GenBank/DDBJ databases">
        <authorList>
            <consortium name="Genoscope - CEA"/>
            <person name="William W."/>
        </authorList>
    </citation>
    <scope>NUCLEOTIDE SEQUENCE</scope>
</reference>
<feature type="domain" description="Saposin B-type" evidence="7">
    <location>
        <begin position="45"/>
        <end position="126"/>
    </location>
</feature>
<keyword evidence="2" id="KW-0378">Hydrolase</keyword>
<evidence type="ECO:0000259" key="7">
    <source>
        <dbReference type="PROSITE" id="PS50015"/>
    </source>
</evidence>
<accession>A0A3P6AII1</accession>
<sequence length="226" mass="25893">MTCSQIPPLQKQADRYTQRFFTQVSLLKPHHICKSLNLCQPPLHSQGNCDACHDTVSQLLPKLKDPQTKLKIIRLLLKECKSLNNYEDKCKKMVFEYGPLMLADLENFLEKKDAHNDDGTRCLFRLRVKVQRASLSHSLTHWRDMGDEAEERLVCKLKHHLRIDSESKPECARTQVPRFGGFIRSPLEAKSRREGRIQKENGSLGLSAVGVAATLIIVILYFLLTK</sequence>
<evidence type="ECO:0000256" key="3">
    <source>
        <dbReference type="ARBA" id="ARBA00023145"/>
    </source>
</evidence>
<keyword evidence="6" id="KW-1133">Transmembrane helix</keyword>
<keyword evidence="6" id="KW-0812">Transmembrane</keyword>
<proteinExistence type="predicted"/>
<evidence type="ECO:0000256" key="6">
    <source>
        <dbReference type="SAM" id="Phobius"/>
    </source>
</evidence>
<dbReference type="EMBL" id="LR031872">
    <property type="protein sequence ID" value="VDC89019.1"/>
    <property type="molecule type" value="Genomic_DNA"/>
</dbReference>
<keyword evidence="3" id="KW-0865">Zymogen</keyword>
<evidence type="ECO:0000256" key="4">
    <source>
        <dbReference type="ARBA" id="ARBA00023157"/>
    </source>
</evidence>